<evidence type="ECO:0000313" key="9">
    <source>
        <dbReference type="Proteomes" id="UP000799772"/>
    </source>
</evidence>
<dbReference type="Pfam" id="PF00107">
    <property type="entry name" value="ADH_zinc_N"/>
    <property type="match status" value="1"/>
</dbReference>
<keyword evidence="9" id="KW-1185">Reference proteome</keyword>
<reference evidence="8" key="1">
    <citation type="journal article" date="2020" name="Stud. Mycol.">
        <title>101 Dothideomycetes genomes: a test case for predicting lifestyles and emergence of pathogens.</title>
        <authorList>
            <person name="Haridas S."/>
            <person name="Albert R."/>
            <person name="Binder M."/>
            <person name="Bloem J."/>
            <person name="Labutti K."/>
            <person name="Salamov A."/>
            <person name="Andreopoulos B."/>
            <person name="Baker S."/>
            <person name="Barry K."/>
            <person name="Bills G."/>
            <person name="Bluhm B."/>
            <person name="Cannon C."/>
            <person name="Castanera R."/>
            <person name="Culley D."/>
            <person name="Daum C."/>
            <person name="Ezra D."/>
            <person name="Gonzalez J."/>
            <person name="Henrissat B."/>
            <person name="Kuo A."/>
            <person name="Liang C."/>
            <person name="Lipzen A."/>
            <person name="Lutzoni F."/>
            <person name="Magnuson J."/>
            <person name="Mondo S."/>
            <person name="Nolan M."/>
            <person name="Ohm R."/>
            <person name="Pangilinan J."/>
            <person name="Park H.-J."/>
            <person name="Ramirez L."/>
            <person name="Alfaro M."/>
            <person name="Sun H."/>
            <person name="Tritt A."/>
            <person name="Yoshinaga Y."/>
            <person name="Zwiers L.-H."/>
            <person name="Turgeon B."/>
            <person name="Goodwin S."/>
            <person name="Spatafora J."/>
            <person name="Crous P."/>
            <person name="Grigoriev I."/>
        </authorList>
    </citation>
    <scope>NUCLEOTIDE SEQUENCE</scope>
    <source>
        <strain evidence="8">CBS 133067</strain>
    </source>
</reference>
<dbReference type="Proteomes" id="UP000799772">
    <property type="component" value="Unassembled WGS sequence"/>
</dbReference>
<dbReference type="AlphaFoldDB" id="A0A9P4IHA2"/>
<keyword evidence="6" id="KW-0520">NAD</keyword>
<evidence type="ECO:0000256" key="6">
    <source>
        <dbReference type="ARBA" id="ARBA00023027"/>
    </source>
</evidence>
<gene>
    <name evidence="8" type="ORF">NA57DRAFT_55245</name>
</gene>
<comment type="caution">
    <text evidence="8">The sequence shown here is derived from an EMBL/GenBank/DDBJ whole genome shotgun (WGS) entry which is preliminary data.</text>
</comment>
<dbReference type="SUPFAM" id="SSF50129">
    <property type="entry name" value="GroES-like"/>
    <property type="match status" value="1"/>
</dbReference>
<sequence>MKAVQYDPIQKKVVINNVPIPEPGENEFLVRVASASLCHSDLMAIGDSFIPGRTEPVTLGHEGAGYIEKLHPTAEGKGFTKGDAIGFLYIIGCCFECDGCQVHNNHCLTRPSYTQGFTFDGFFAEYALVDYHSAIILPKKIAVRVASPLFCAGVTAFHCVESCGLDPGQWLVIVGCGGLGQLAIQYAKAMRLKVIGVDIHDSVLEVALKQGADYVFNSRANKDYVQQVKQITGSTGADAVAVFSAAEAAYRSATPLIKLGGVLMVVGLPDKGVTLDALDIARGTFRVKGDSTGIPSRMPRAIEFTAEHNILPEVEVYPSLDDVPKMIEKMQAEQSTKRMLVDFSKL</sequence>
<comment type="similarity">
    <text evidence="2">Belongs to the zinc-containing alcohol dehydrogenase family.</text>
</comment>
<keyword evidence="4" id="KW-0862">Zinc</keyword>
<evidence type="ECO:0000256" key="1">
    <source>
        <dbReference type="ARBA" id="ARBA00001947"/>
    </source>
</evidence>
<comment type="cofactor">
    <cofactor evidence="1">
        <name>Zn(2+)</name>
        <dbReference type="ChEBI" id="CHEBI:29105"/>
    </cofactor>
</comment>
<keyword evidence="5" id="KW-0560">Oxidoreductase</keyword>
<dbReference type="InterPro" id="IPR020843">
    <property type="entry name" value="ER"/>
</dbReference>
<evidence type="ECO:0000256" key="3">
    <source>
        <dbReference type="ARBA" id="ARBA00022723"/>
    </source>
</evidence>
<dbReference type="OrthoDB" id="1879366at2759"/>
<name>A0A9P4IHA2_9PEZI</name>
<evidence type="ECO:0000259" key="7">
    <source>
        <dbReference type="SMART" id="SM00829"/>
    </source>
</evidence>
<evidence type="ECO:0000256" key="5">
    <source>
        <dbReference type="ARBA" id="ARBA00023002"/>
    </source>
</evidence>
<dbReference type="Gene3D" id="3.40.50.720">
    <property type="entry name" value="NAD(P)-binding Rossmann-like Domain"/>
    <property type="match status" value="1"/>
</dbReference>
<dbReference type="InterPro" id="IPR011032">
    <property type="entry name" value="GroES-like_sf"/>
</dbReference>
<dbReference type="InterPro" id="IPR036291">
    <property type="entry name" value="NAD(P)-bd_dom_sf"/>
</dbReference>
<evidence type="ECO:0000313" key="8">
    <source>
        <dbReference type="EMBL" id="KAF2099270.1"/>
    </source>
</evidence>
<evidence type="ECO:0000256" key="2">
    <source>
        <dbReference type="ARBA" id="ARBA00008072"/>
    </source>
</evidence>
<dbReference type="GO" id="GO:0004022">
    <property type="term" value="F:alcohol dehydrogenase (NAD+) activity"/>
    <property type="evidence" value="ECO:0007669"/>
    <property type="project" value="TreeGrafter"/>
</dbReference>
<protein>
    <submittedName>
        <fullName evidence="8">Alcohol dehydrogenase</fullName>
    </submittedName>
</protein>
<dbReference type="InterPro" id="IPR013149">
    <property type="entry name" value="ADH-like_C"/>
</dbReference>
<dbReference type="InterPro" id="IPR013154">
    <property type="entry name" value="ADH-like_N"/>
</dbReference>
<dbReference type="PANTHER" id="PTHR42940">
    <property type="entry name" value="ALCOHOL DEHYDROGENASE 1-RELATED"/>
    <property type="match status" value="1"/>
</dbReference>
<dbReference type="SUPFAM" id="SSF51735">
    <property type="entry name" value="NAD(P)-binding Rossmann-fold domains"/>
    <property type="match status" value="1"/>
</dbReference>
<dbReference type="EMBL" id="ML978125">
    <property type="protein sequence ID" value="KAF2099270.1"/>
    <property type="molecule type" value="Genomic_DNA"/>
</dbReference>
<keyword evidence="3" id="KW-0479">Metal-binding</keyword>
<dbReference type="SMART" id="SM00829">
    <property type="entry name" value="PKS_ER"/>
    <property type="match status" value="1"/>
</dbReference>
<dbReference type="GO" id="GO:0005737">
    <property type="term" value="C:cytoplasm"/>
    <property type="evidence" value="ECO:0007669"/>
    <property type="project" value="TreeGrafter"/>
</dbReference>
<organism evidence="8 9">
    <name type="scientific">Rhizodiscina lignyota</name>
    <dbReference type="NCBI Taxonomy" id="1504668"/>
    <lineage>
        <taxon>Eukaryota</taxon>
        <taxon>Fungi</taxon>
        <taxon>Dikarya</taxon>
        <taxon>Ascomycota</taxon>
        <taxon>Pezizomycotina</taxon>
        <taxon>Dothideomycetes</taxon>
        <taxon>Pleosporomycetidae</taxon>
        <taxon>Aulographales</taxon>
        <taxon>Rhizodiscinaceae</taxon>
        <taxon>Rhizodiscina</taxon>
    </lineage>
</organism>
<dbReference type="Pfam" id="PF08240">
    <property type="entry name" value="ADH_N"/>
    <property type="match status" value="1"/>
</dbReference>
<proteinExistence type="inferred from homology"/>
<accession>A0A9P4IHA2</accession>
<dbReference type="Gene3D" id="3.90.180.10">
    <property type="entry name" value="Medium-chain alcohol dehydrogenases, catalytic domain"/>
    <property type="match status" value="1"/>
</dbReference>
<dbReference type="PANTHER" id="PTHR42940:SF8">
    <property type="entry name" value="VACUOLAR PROTEIN SORTING-ASSOCIATED PROTEIN 11"/>
    <property type="match status" value="1"/>
</dbReference>
<evidence type="ECO:0000256" key="4">
    <source>
        <dbReference type="ARBA" id="ARBA00022833"/>
    </source>
</evidence>
<dbReference type="GO" id="GO:0046872">
    <property type="term" value="F:metal ion binding"/>
    <property type="evidence" value="ECO:0007669"/>
    <property type="project" value="UniProtKB-KW"/>
</dbReference>
<dbReference type="FunFam" id="3.40.50.720:FF:000039">
    <property type="entry name" value="Alcohol dehydrogenase AdhP"/>
    <property type="match status" value="1"/>
</dbReference>
<feature type="domain" description="Enoyl reductase (ER)" evidence="7">
    <location>
        <begin position="12"/>
        <end position="341"/>
    </location>
</feature>